<protein>
    <submittedName>
        <fullName evidence="1">Uncharacterized protein</fullName>
    </submittedName>
</protein>
<dbReference type="AlphaFoldDB" id="A0A0M4LWK6"/>
<dbReference type="EMBL" id="CP012669">
    <property type="protein sequence ID" value="ALE17717.1"/>
    <property type="molecule type" value="Genomic_DNA"/>
</dbReference>
<keyword evidence="2" id="KW-1185">Reference proteome</keyword>
<evidence type="ECO:0000313" key="2">
    <source>
        <dbReference type="Proteomes" id="UP000057938"/>
    </source>
</evidence>
<sequence length="51" mass="5195">MGLFKADLYRNFAIGFAIGAAAVGAMTADEWKAEIATPAYAATAEAASIGQ</sequence>
<evidence type="ECO:0000313" key="1">
    <source>
        <dbReference type="EMBL" id="ALE17717.1"/>
    </source>
</evidence>
<accession>A0A0M4LWK6</accession>
<reference evidence="1 2" key="1">
    <citation type="submission" date="2015-09" db="EMBL/GenBank/DDBJ databases">
        <title>Complete genome sequence of a benzo[a]pyrene-degrading bacterium Altererythrobacter epoxidivorans CGMCC 1.7731T.</title>
        <authorList>
            <person name="Li Z."/>
            <person name="Cheng H."/>
            <person name="Huo Y."/>
            <person name="Xu X."/>
        </authorList>
    </citation>
    <scope>NUCLEOTIDE SEQUENCE [LARGE SCALE GENOMIC DNA]</scope>
    <source>
        <strain evidence="1 2">CGMCC 1.7731</strain>
    </source>
</reference>
<dbReference type="KEGG" id="aep:AMC99_02443"/>
<dbReference type="STRING" id="361183.AMC99_02443"/>
<proteinExistence type="predicted"/>
<name>A0A0M4LWK6_9SPHN</name>
<dbReference type="Proteomes" id="UP000057938">
    <property type="component" value="Chromosome"/>
</dbReference>
<gene>
    <name evidence="1" type="ORF">AMC99_02443</name>
</gene>
<dbReference type="RefSeq" id="WP_157058324.1">
    <property type="nucleotide sequence ID" value="NZ_CP012669.1"/>
</dbReference>
<dbReference type="PATRIC" id="fig|361183.4.peg.2399"/>
<organism evidence="1 2">
    <name type="scientific">Altererythrobacter epoxidivorans</name>
    <dbReference type="NCBI Taxonomy" id="361183"/>
    <lineage>
        <taxon>Bacteria</taxon>
        <taxon>Pseudomonadati</taxon>
        <taxon>Pseudomonadota</taxon>
        <taxon>Alphaproteobacteria</taxon>
        <taxon>Sphingomonadales</taxon>
        <taxon>Erythrobacteraceae</taxon>
        <taxon>Altererythrobacter</taxon>
    </lineage>
</organism>